<feature type="compositionally biased region" description="Polar residues" evidence="1">
    <location>
        <begin position="1"/>
        <end position="18"/>
    </location>
</feature>
<name>A0ABT4LIF9_9PROT</name>
<evidence type="ECO:0000256" key="1">
    <source>
        <dbReference type="SAM" id="MobiDB-lite"/>
    </source>
</evidence>
<organism evidence="2 3">
    <name type="scientific">Kiloniella laminariae</name>
    <dbReference type="NCBI Taxonomy" id="454162"/>
    <lineage>
        <taxon>Bacteria</taxon>
        <taxon>Pseudomonadati</taxon>
        <taxon>Pseudomonadota</taxon>
        <taxon>Alphaproteobacteria</taxon>
        <taxon>Rhodospirillales</taxon>
        <taxon>Kiloniellaceae</taxon>
        <taxon>Kiloniella</taxon>
    </lineage>
</organism>
<reference evidence="2" key="1">
    <citation type="submission" date="2022-12" db="EMBL/GenBank/DDBJ databases">
        <title>Bacterial isolates from different developmental stages of Nematostella vectensis.</title>
        <authorList>
            <person name="Fraune S."/>
        </authorList>
    </citation>
    <scope>NUCLEOTIDE SEQUENCE</scope>
    <source>
        <strain evidence="2">G21630-S1</strain>
    </source>
</reference>
<gene>
    <name evidence="2" type="ORF">O4H49_08875</name>
</gene>
<dbReference type="RefSeq" id="WP_269423055.1">
    <property type="nucleotide sequence ID" value="NZ_JAPWGY010000002.1"/>
</dbReference>
<accession>A0ABT4LIF9</accession>
<sequence>MAITTSDFQSHDTVNTTSRSDDPKFIIHRMILSDEFNHTPAEHAIMAWLISLPSELDPALAAKRLVNKYADDEACFRDDAVKTLNFLRQTAEFPHARLSLCRSNHRKRRRYNA</sequence>
<dbReference type="EMBL" id="JAPWGY010000002">
    <property type="protein sequence ID" value="MCZ4280886.1"/>
    <property type="molecule type" value="Genomic_DNA"/>
</dbReference>
<keyword evidence="3" id="KW-1185">Reference proteome</keyword>
<evidence type="ECO:0000313" key="3">
    <source>
        <dbReference type="Proteomes" id="UP001069802"/>
    </source>
</evidence>
<comment type="caution">
    <text evidence="2">The sequence shown here is derived from an EMBL/GenBank/DDBJ whole genome shotgun (WGS) entry which is preliminary data.</text>
</comment>
<feature type="region of interest" description="Disordered" evidence="1">
    <location>
        <begin position="1"/>
        <end position="20"/>
    </location>
</feature>
<evidence type="ECO:0000313" key="2">
    <source>
        <dbReference type="EMBL" id="MCZ4280886.1"/>
    </source>
</evidence>
<protein>
    <submittedName>
        <fullName evidence="2">Uncharacterized protein</fullName>
    </submittedName>
</protein>
<proteinExistence type="predicted"/>
<dbReference type="Proteomes" id="UP001069802">
    <property type="component" value="Unassembled WGS sequence"/>
</dbReference>